<reference evidence="1 2" key="1">
    <citation type="submission" date="2024-02" db="EMBL/GenBank/DDBJ databases">
        <title>High-quality chromosome-scale genome assembly of Pensacola bahiagrass (Paspalum notatum Flugge var. saurae).</title>
        <authorList>
            <person name="Vega J.M."/>
            <person name="Podio M."/>
            <person name="Orjuela J."/>
            <person name="Siena L.A."/>
            <person name="Pessino S.C."/>
            <person name="Combes M.C."/>
            <person name="Mariac C."/>
            <person name="Albertini E."/>
            <person name="Pupilli F."/>
            <person name="Ortiz J.P.A."/>
            <person name="Leblanc O."/>
        </authorList>
    </citation>
    <scope>NUCLEOTIDE SEQUENCE [LARGE SCALE GENOMIC DNA]</scope>
    <source>
        <strain evidence="1">R1</strain>
        <tissue evidence="1">Leaf</tissue>
    </source>
</reference>
<proteinExistence type="predicted"/>
<name>A0AAQ3SFR5_PASNO</name>
<accession>A0AAQ3SFR5</accession>
<gene>
    <name evidence="1" type="ORF">U9M48_002144</name>
</gene>
<keyword evidence="2" id="KW-1185">Reference proteome</keyword>
<organism evidence="1 2">
    <name type="scientific">Paspalum notatum var. saurae</name>
    <dbReference type="NCBI Taxonomy" id="547442"/>
    <lineage>
        <taxon>Eukaryota</taxon>
        <taxon>Viridiplantae</taxon>
        <taxon>Streptophyta</taxon>
        <taxon>Embryophyta</taxon>
        <taxon>Tracheophyta</taxon>
        <taxon>Spermatophyta</taxon>
        <taxon>Magnoliopsida</taxon>
        <taxon>Liliopsida</taxon>
        <taxon>Poales</taxon>
        <taxon>Poaceae</taxon>
        <taxon>PACMAD clade</taxon>
        <taxon>Panicoideae</taxon>
        <taxon>Andropogonodae</taxon>
        <taxon>Paspaleae</taxon>
        <taxon>Paspalinae</taxon>
        <taxon>Paspalum</taxon>
    </lineage>
</organism>
<evidence type="ECO:0008006" key="3">
    <source>
        <dbReference type="Google" id="ProtNLM"/>
    </source>
</evidence>
<sequence length="186" mass="21042">MLSYQQLMYMAGDVRAARDAARRAAAAACRAARWATSSRRRHPARAAAAAAAAYRAARSGVPVASRVARELSDTARFSYPKEHRIAMLKARGAPPPQTGEYEPGLDVLEKDLESDEAIWALYKDWCEAYDKERDHDQMARRFDFFKRAAHGVYSNNQVYMYEPEEQRRLGPFADGLYDDNTMAIWG</sequence>
<evidence type="ECO:0000313" key="2">
    <source>
        <dbReference type="Proteomes" id="UP001341281"/>
    </source>
</evidence>
<protein>
    <recommendedName>
        <fullName evidence="3">Cathepsin propeptide inhibitor domain-containing protein</fullName>
    </recommendedName>
</protein>
<dbReference type="Proteomes" id="UP001341281">
    <property type="component" value="Chromosome 01"/>
</dbReference>
<dbReference type="AlphaFoldDB" id="A0AAQ3SFR5"/>
<dbReference type="EMBL" id="CP144745">
    <property type="protein sequence ID" value="WVZ50941.1"/>
    <property type="molecule type" value="Genomic_DNA"/>
</dbReference>
<evidence type="ECO:0000313" key="1">
    <source>
        <dbReference type="EMBL" id="WVZ50941.1"/>
    </source>
</evidence>